<keyword evidence="4 5" id="KW-0472">Membrane</keyword>
<dbReference type="EMBL" id="QKMR01000022">
    <property type="protein sequence ID" value="PYG85818.1"/>
    <property type="molecule type" value="Genomic_DNA"/>
</dbReference>
<dbReference type="InterPro" id="IPR014205">
    <property type="entry name" value="Spore_YtaF"/>
</dbReference>
<name>A0A318XJC2_9FIRM</name>
<evidence type="ECO:0000256" key="3">
    <source>
        <dbReference type="ARBA" id="ARBA00022989"/>
    </source>
</evidence>
<sequence length="206" mass="21955">MHFLSLLLLCLAPNLDNMAIGLAYGARKISVPPKSNLAIALFSGFAIFISSLCGSLLANYIPSYLGNIIGGSIVSIMGIYTILSYLHTEIKKKRVLENSHIYMGSIRAVMSDPVIADKDYSGDISLKESILLGIALALNCLGTGFGAGMAGVNIYILTAAVIVFSFFTISFGAFIGRRYAAQLLGDRATLLSGLILLSVGTYQIFL</sequence>
<gene>
    <name evidence="6" type="ORF">LY28_03114</name>
</gene>
<feature type="transmembrane region" description="Helical" evidence="5">
    <location>
        <begin position="64"/>
        <end position="86"/>
    </location>
</feature>
<accession>A0A318XJC2</accession>
<feature type="transmembrane region" description="Helical" evidence="5">
    <location>
        <begin position="6"/>
        <end position="25"/>
    </location>
</feature>
<keyword evidence="3 5" id="KW-1133">Transmembrane helix</keyword>
<dbReference type="RefSeq" id="WP_242981365.1">
    <property type="nucleotide sequence ID" value="NZ_QKMR01000022.1"/>
</dbReference>
<evidence type="ECO:0000313" key="7">
    <source>
        <dbReference type="Proteomes" id="UP000248132"/>
    </source>
</evidence>
<comment type="caution">
    <text evidence="6">The sequence shown here is derived from an EMBL/GenBank/DDBJ whole genome shotgun (WGS) entry which is preliminary data.</text>
</comment>
<dbReference type="InterPro" id="IPR003810">
    <property type="entry name" value="Mntp/YtaF"/>
</dbReference>
<feature type="transmembrane region" description="Helical" evidence="5">
    <location>
        <begin position="188"/>
        <end position="205"/>
    </location>
</feature>
<proteinExistence type="predicted"/>
<evidence type="ECO:0000256" key="4">
    <source>
        <dbReference type="ARBA" id="ARBA00023136"/>
    </source>
</evidence>
<keyword evidence="7" id="KW-1185">Reference proteome</keyword>
<feature type="transmembrane region" description="Helical" evidence="5">
    <location>
        <begin position="37"/>
        <end position="58"/>
    </location>
</feature>
<keyword evidence="1" id="KW-1003">Cell membrane</keyword>
<dbReference type="PANTHER" id="PTHR35529:SF2">
    <property type="entry name" value="SPORULATION PROTEIN YTAF-RELATED"/>
    <property type="match status" value="1"/>
</dbReference>
<evidence type="ECO:0000313" key="6">
    <source>
        <dbReference type="EMBL" id="PYG85818.1"/>
    </source>
</evidence>
<keyword evidence="2 5" id="KW-0812">Transmembrane</keyword>
<protein>
    <submittedName>
        <fullName evidence="6">Putative sporulation protein YtaF</fullName>
    </submittedName>
</protein>
<dbReference type="Proteomes" id="UP000248132">
    <property type="component" value="Unassembled WGS sequence"/>
</dbReference>
<feature type="transmembrane region" description="Helical" evidence="5">
    <location>
        <begin position="130"/>
        <end position="148"/>
    </location>
</feature>
<evidence type="ECO:0000256" key="1">
    <source>
        <dbReference type="ARBA" id="ARBA00022475"/>
    </source>
</evidence>
<organism evidence="6 7">
    <name type="scientific">Ruminiclostridium sufflavum DSM 19573</name>
    <dbReference type="NCBI Taxonomy" id="1121337"/>
    <lineage>
        <taxon>Bacteria</taxon>
        <taxon>Bacillati</taxon>
        <taxon>Bacillota</taxon>
        <taxon>Clostridia</taxon>
        <taxon>Eubacteriales</taxon>
        <taxon>Oscillospiraceae</taxon>
        <taxon>Ruminiclostridium</taxon>
    </lineage>
</organism>
<dbReference type="Pfam" id="PF02659">
    <property type="entry name" value="Mntp"/>
    <property type="match status" value="1"/>
</dbReference>
<dbReference type="PANTHER" id="PTHR35529">
    <property type="entry name" value="MANGANESE EFFLUX PUMP MNTP-RELATED"/>
    <property type="match status" value="1"/>
</dbReference>
<dbReference type="NCBIfam" id="TIGR02840">
    <property type="entry name" value="spore_YtaF"/>
    <property type="match status" value="1"/>
</dbReference>
<dbReference type="AlphaFoldDB" id="A0A318XJC2"/>
<reference evidence="6 7" key="1">
    <citation type="submission" date="2018-06" db="EMBL/GenBank/DDBJ databases">
        <title>Genomic Encyclopedia of Type Strains, Phase I: the one thousand microbial genomes (KMG-I) project.</title>
        <authorList>
            <person name="Kyrpides N."/>
        </authorList>
    </citation>
    <scope>NUCLEOTIDE SEQUENCE [LARGE SCALE GENOMIC DNA]</scope>
    <source>
        <strain evidence="6 7">DSM 19573</strain>
    </source>
</reference>
<feature type="transmembrane region" description="Helical" evidence="5">
    <location>
        <begin position="154"/>
        <end position="176"/>
    </location>
</feature>
<evidence type="ECO:0000256" key="5">
    <source>
        <dbReference type="SAM" id="Phobius"/>
    </source>
</evidence>
<evidence type="ECO:0000256" key="2">
    <source>
        <dbReference type="ARBA" id="ARBA00022692"/>
    </source>
</evidence>